<feature type="region of interest" description="Disordered" evidence="1">
    <location>
        <begin position="94"/>
        <end position="118"/>
    </location>
</feature>
<evidence type="ECO:0000313" key="3">
    <source>
        <dbReference type="EMBL" id="SMY08221.1"/>
    </source>
</evidence>
<dbReference type="EMBL" id="FXZK01000004">
    <property type="protein sequence ID" value="SMY08221.1"/>
    <property type="molecule type" value="Genomic_DNA"/>
</dbReference>
<feature type="transmembrane region" description="Helical" evidence="2">
    <location>
        <begin position="6"/>
        <end position="24"/>
    </location>
</feature>
<gene>
    <name evidence="3" type="ORF">LOM8899_02371</name>
</gene>
<dbReference type="Proteomes" id="UP000201613">
    <property type="component" value="Unassembled WGS sequence"/>
</dbReference>
<dbReference type="OrthoDB" id="7630018at2"/>
<accession>A0A238LF11</accession>
<keyword evidence="2" id="KW-1133">Transmembrane helix</keyword>
<reference evidence="3 4" key="1">
    <citation type="submission" date="2017-05" db="EMBL/GenBank/DDBJ databases">
        <authorList>
            <person name="Song R."/>
            <person name="Chenine A.L."/>
            <person name="Ruprecht R.M."/>
        </authorList>
    </citation>
    <scope>NUCLEOTIDE SEQUENCE [LARGE SCALE GENOMIC DNA]</scope>
    <source>
        <strain evidence="3 4">CECT 8899</strain>
    </source>
</reference>
<keyword evidence="2" id="KW-0472">Membrane</keyword>
<proteinExistence type="predicted"/>
<protein>
    <submittedName>
        <fullName evidence="3">Uncharacterized protein</fullName>
    </submittedName>
</protein>
<dbReference type="RefSeq" id="WP_093992419.1">
    <property type="nucleotide sequence ID" value="NZ_FXZK01000004.1"/>
</dbReference>
<keyword evidence="4" id="KW-1185">Reference proteome</keyword>
<evidence type="ECO:0000313" key="4">
    <source>
        <dbReference type="Proteomes" id="UP000201613"/>
    </source>
</evidence>
<organism evidence="3 4">
    <name type="scientific">Flavimaricola marinus</name>
    <dbReference type="NCBI Taxonomy" id="1819565"/>
    <lineage>
        <taxon>Bacteria</taxon>
        <taxon>Pseudomonadati</taxon>
        <taxon>Pseudomonadota</taxon>
        <taxon>Alphaproteobacteria</taxon>
        <taxon>Rhodobacterales</taxon>
        <taxon>Paracoccaceae</taxon>
        <taxon>Flavimaricola</taxon>
    </lineage>
</organism>
<evidence type="ECO:0000256" key="1">
    <source>
        <dbReference type="SAM" id="MobiDB-lite"/>
    </source>
</evidence>
<evidence type="ECO:0000256" key="2">
    <source>
        <dbReference type="SAM" id="Phobius"/>
    </source>
</evidence>
<name>A0A238LF11_9RHOB</name>
<dbReference type="AlphaFoldDB" id="A0A238LF11"/>
<keyword evidence="2" id="KW-0812">Transmembrane</keyword>
<sequence length="118" mass="12526">MSLISDILLMAGALGAGFYCYVLSRRLRRFTDLEKGVGGAVAVLSAQVDDLTRTLNKAQGSAKTSVSSLNEVNARAEAAAGRLELLVASLHDLPEPTPQKAPVNPFFVRHPEGQGTHP</sequence>